<keyword evidence="11" id="KW-0472">Membrane</keyword>
<evidence type="ECO:0000256" key="5">
    <source>
        <dbReference type="ARBA" id="ARBA00022692"/>
    </source>
</evidence>
<dbReference type="GO" id="GO:0004497">
    <property type="term" value="F:monooxygenase activity"/>
    <property type="evidence" value="ECO:0007669"/>
    <property type="project" value="UniProtKB-KW"/>
</dbReference>
<evidence type="ECO:0000256" key="11">
    <source>
        <dbReference type="ARBA" id="ARBA00023136"/>
    </source>
</evidence>
<keyword evidence="14" id="KW-0732">Signal</keyword>
<evidence type="ECO:0000313" key="16">
    <source>
        <dbReference type="Proteomes" id="UP000250140"/>
    </source>
</evidence>
<accession>A0A8E2EXB0</accession>
<evidence type="ECO:0000256" key="9">
    <source>
        <dbReference type="ARBA" id="ARBA00023004"/>
    </source>
</evidence>
<comment type="subcellular location">
    <subcellularLocation>
        <location evidence="2">Membrane</location>
    </subcellularLocation>
</comment>
<keyword evidence="4 12" id="KW-0349">Heme</keyword>
<evidence type="ECO:0000256" key="10">
    <source>
        <dbReference type="ARBA" id="ARBA00023033"/>
    </source>
</evidence>
<evidence type="ECO:0000313" key="15">
    <source>
        <dbReference type="EMBL" id="OCL06610.1"/>
    </source>
</evidence>
<dbReference type="EMBL" id="KV750021">
    <property type="protein sequence ID" value="OCL06610.1"/>
    <property type="molecule type" value="Genomic_DNA"/>
</dbReference>
<dbReference type="PRINTS" id="PR00463">
    <property type="entry name" value="EP450I"/>
</dbReference>
<gene>
    <name evidence="15" type="ORF">AOQ84DRAFT_343068</name>
</gene>
<reference evidence="15 16" key="1">
    <citation type="journal article" date="2016" name="Nat. Commun.">
        <title>Ectomycorrhizal ecology is imprinted in the genome of the dominant symbiotic fungus Cenococcum geophilum.</title>
        <authorList>
            <consortium name="DOE Joint Genome Institute"/>
            <person name="Peter M."/>
            <person name="Kohler A."/>
            <person name="Ohm R.A."/>
            <person name="Kuo A."/>
            <person name="Krutzmann J."/>
            <person name="Morin E."/>
            <person name="Arend M."/>
            <person name="Barry K.W."/>
            <person name="Binder M."/>
            <person name="Choi C."/>
            <person name="Clum A."/>
            <person name="Copeland A."/>
            <person name="Grisel N."/>
            <person name="Haridas S."/>
            <person name="Kipfer T."/>
            <person name="LaButti K."/>
            <person name="Lindquist E."/>
            <person name="Lipzen A."/>
            <person name="Maire R."/>
            <person name="Meier B."/>
            <person name="Mihaltcheva S."/>
            <person name="Molinier V."/>
            <person name="Murat C."/>
            <person name="Poggeler S."/>
            <person name="Quandt C.A."/>
            <person name="Sperisen C."/>
            <person name="Tritt A."/>
            <person name="Tisserant E."/>
            <person name="Crous P.W."/>
            <person name="Henrissat B."/>
            <person name="Nehls U."/>
            <person name="Egli S."/>
            <person name="Spatafora J.W."/>
            <person name="Grigoriev I.V."/>
            <person name="Martin F.M."/>
        </authorList>
    </citation>
    <scope>NUCLEOTIDE SEQUENCE [LARGE SCALE GENOMIC DNA]</scope>
    <source>
        <strain evidence="15 16">CBS 207.34</strain>
    </source>
</reference>
<keyword evidence="8 13" id="KW-0560">Oxidoreductase</keyword>
<evidence type="ECO:0000256" key="14">
    <source>
        <dbReference type="SAM" id="SignalP"/>
    </source>
</evidence>
<evidence type="ECO:0000256" key="8">
    <source>
        <dbReference type="ARBA" id="ARBA00023002"/>
    </source>
</evidence>
<dbReference type="Pfam" id="PF00067">
    <property type="entry name" value="p450"/>
    <property type="match status" value="1"/>
</dbReference>
<keyword evidence="9 12" id="KW-0408">Iron</keyword>
<dbReference type="GO" id="GO:0016705">
    <property type="term" value="F:oxidoreductase activity, acting on paired donors, with incorporation or reduction of molecular oxygen"/>
    <property type="evidence" value="ECO:0007669"/>
    <property type="project" value="InterPro"/>
</dbReference>
<dbReference type="Proteomes" id="UP000250140">
    <property type="component" value="Unassembled WGS sequence"/>
</dbReference>
<evidence type="ECO:0000256" key="3">
    <source>
        <dbReference type="ARBA" id="ARBA00010617"/>
    </source>
</evidence>
<organism evidence="15 16">
    <name type="scientific">Glonium stellatum</name>
    <dbReference type="NCBI Taxonomy" id="574774"/>
    <lineage>
        <taxon>Eukaryota</taxon>
        <taxon>Fungi</taxon>
        <taxon>Dikarya</taxon>
        <taxon>Ascomycota</taxon>
        <taxon>Pezizomycotina</taxon>
        <taxon>Dothideomycetes</taxon>
        <taxon>Pleosporomycetidae</taxon>
        <taxon>Gloniales</taxon>
        <taxon>Gloniaceae</taxon>
        <taxon>Glonium</taxon>
    </lineage>
</organism>
<keyword evidence="6 12" id="KW-0479">Metal-binding</keyword>
<dbReference type="InterPro" id="IPR036396">
    <property type="entry name" value="Cyt_P450_sf"/>
</dbReference>
<proteinExistence type="inferred from homology"/>
<feature type="chain" id="PRO_5035001728" evidence="14">
    <location>
        <begin position="19"/>
        <end position="499"/>
    </location>
</feature>
<evidence type="ECO:0000256" key="13">
    <source>
        <dbReference type="RuleBase" id="RU000461"/>
    </source>
</evidence>
<dbReference type="AlphaFoldDB" id="A0A8E2EXB0"/>
<evidence type="ECO:0000256" key="12">
    <source>
        <dbReference type="PIRSR" id="PIRSR602401-1"/>
    </source>
</evidence>
<dbReference type="InterPro" id="IPR001128">
    <property type="entry name" value="Cyt_P450"/>
</dbReference>
<dbReference type="SUPFAM" id="SSF48264">
    <property type="entry name" value="Cytochrome P450"/>
    <property type="match status" value="1"/>
</dbReference>
<dbReference type="PROSITE" id="PS00086">
    <property type="entry name" value="CYTOCHROME_P450"/>
    <property type="match status" value="1"/>
</dbReference>
<evidence type="ECO:0000256" key="6">
    <source>
        <dbReference type="ARBA" id="ARBA00022723"/>
    </source>
</evidence>
<keyword evidence="5" id="KW-0812">Transmembrane</keyword>
<evidence type="ECO:0000256" key="1">
    <source>
        <dbReference type="ARBA" id="ARBA00001971"/>
    </source>
</evidence>
<sequence length="499" mass="56469">MDAIYFYIPLALLALVAARATLRSPLEKEFQKIQIPWINALSLSNPVAQLVKEGYQKFNKLQKPFLISYWAHDYLVLPLKYLTDIRLADKAHLSVNHAISDVFFLWSWNKDLFQGGRLPMMVTKGLNPNLVKATDMLMSEANYSFNTELGDGKGPVPAMVMIQNLTFRTVNPVIFGKELARNDEMLKAAQSLFTWNFLNGLMLLKLPLGPFRDIVGWPLYHLQRRRLRTITNIMAPVIDKRLQERGLGTQDKATVDGISCTLDLLDEYPLNQSSPPSYQIGNELMQNYQAATLNPASIITQMIFQILEQPKYLDPLRKEAEQAIARHGWSEKIINELRLQDSFIRETGRVYPLASLQAQRQVMGKPFTFSDGLTLPTGTRLAFPTAGQHDPDISGATLNFDGFRYAQLAEAEKDSEDGVNVSSAVHADPSYLSFGYGNHICPGRFLGVRTVKIIFTKLILEYDITWDYEGLGQPARFEIEGFTLPNVNQRASFQKRNLT</sequence>
<dbReference type="PANTHER" id="PTHR46206">
    <property type="entry name" value="CYTOCHROME P450"/>
    <property type="match status" value="1"/>
</dbReference>
<feature type="signal peptide" evidence="14">
    <location>
        <begin position="1"/>
        <end position="18"/>
    </location>
</feature>
<evidence type="ECO:0000256" key="2">
    <source>
        <dbReference type="ARBA" id="ARBA00004370"/>
    </source>
</evidence>
<dbReference type="CDD" id="cd11041">
    <property type="entry name" value="CYP503A1-like"/>
    <property type="match status" value="1"/>
</dbReference>
<comment type="cofactor">
    <cofactor evidence="1 12">
        <name>heme</name>
        <dbReference type="ChEBI" id="CHEBI:30413"/>
    </cofactor>
</comment>
<feature type="binding site" description="axial binding residue" evidence="12">
    <location>
        <position position="441"/>
    </location>
    <ligand>
        <name>heme</name>
        <dbReference type="ChEBI" id="CHEBI:30413"/>
    </ligand>
    <ligandPart>
        <name>Fe</name>
        <dbReference type="ChEBI" id="CHEBI:18248"/>
    </ligandPart>
</feature>
<keyword evidence="16" id="KW-1185">Reference proteome</keyword>
<dbReference type="InterPro" id="IPR002401">
    <property type="entry name" value="Cyt_P450_E_grp-I"/>
</dbReference>
<keyword evidence="10 13" id="KW-0503">Monooxygenase</keyword>
<protein>
    <submittedName>
        <fullName evidence="15">Cytochrome P450</fullName>
    </submittedName>
</protein>
<name>A0A8E2EXB0_9PEZI</name>
<dbReference type="GO" id="GO:0020037">
    <property type="term" value="F:heme binding"/>
    <property type="evidence" value="ECO:0007669"/>
    <property type="project" value="InterPro"/>
</dbReference>
<dbReference type="OrthoDB" id="1844152at2759"/>
<dbReference type="GO" id="GO:0016020">
    <property type="term" value="C:membrane"/>
    <property type="evidence" value="ECO:0007669"/>
    <property type="project" value="UniProtKB-SubCell"/>
</dbReference>
<dbReference type="InterPro" id="IPR017972">
    <property type="entry name" value="Cyt_P450_CS"/>
</dbReference>
<dbReference type="GO" id="GO:0005506">
    <property type="term" value="F:iron ion binding"/>
    <property type="evidence" value="ECO:0007669"/>
    <property type="project" value="InterPro"/>
</dbReference>
<dbReference type="PANTHER" id="PTHR46206:SF5">
    <property type="entry name" value="P450, PUTATIVE (EUROFUNG)-RELATED"/>
    <property type="match status" value="1"/>
</dbReference>
<keyword evidence="7" id="KW-1133">Transmembrane helix</keyword>
<comment type="similarity">
    <text evidence="3 13">Belongs to the cytochrome P450 family.</text>
</comment>
<dbReference type="Gene3D" id="1.10.630.10">
    <property type="entry name" value="Cytochrome P450"/>
    <property type="match status" value="1"/>
</dbReference>
<evidence type="ECO:0000256" key="4">
    <source>
        <dbReference type="ARBA" id="ARBA00022617"/>
    </source>
</evidence>
<evidence type="ECO:0000256" key="7">
    <source>
        <dbReference type="ARBA" id="ARBA00022989"/>
    </source>
</evidence>